<sequence>RKLAGFLYYLGCMHHVACISSAWNAPQKLFSCSLSSPSWAAEPPGGQRLLSSQCRSCGAGSSYIWLLGLC</sequence>
<evidence type="ECO:0000313" key="1">
    <source>
        <dbReference type="EMBL" id="SBQ79082.1"/>
    </source>
</evidence>
<reference evidence="1" key="1">
    <citation type="submission" date="2016-05" db="EMBL/GenBank/DDBJ databases">
        <authorList>
            <person name="Lavstsen T."/>
            <person name="Jespersen J.S."/>
        </authorList>
    </citation>
    <scope>NUCLEOTIDE SEQUENCE</scope>
    <source>
        <tissue evidence="1">Brain</tissue>
    </source>
</reference>
<feature type="non-terminal residue" evidence="1">
    <location>
        <position position="70"/>
    </location>
</feature>
<accession>A0A1A8H6Y7</accession>
<gene>
    <name evidence="1" type="primary">Nfu_g_1_008794</name>
</gene>
<organism evidence="1">
    <name type="scientific">Nothobranchius korthausae</name>
    <dbReference type="NCBI Taxonomy" id="1143690"/>
    <lineage>
        <taxon>Eukaryota</taxon>
        <taxon>Metazoa</taxon>
        <taxon>Chordata</taxon>
        <taxon>Craniata</taxon>
        <taxon>Vertebrata</taxon>
        <taxon>Euteleostomi</taxon>
        <taxon>Actinopterygii</taxon>
        <taxon>Neopterygii</taxon>
        <taxon>Teleostei</taxon>
        <taxon>Neoteleostei</taxon>
        <taxon>Acanthomorphata</taxon>
        <taxon>Ovalentaria</taxon>
        <taxon>Atherinomorphae</taxon>
        <taxon>Cyprinodontiformes</taxon>
        <taxon>Nothobranchiidae</taxon>
        <taxon>Nothobranchius</taxon>
    </lineage>
</organism>
<name>A0A1A8H6Y7_9TELE</name>
<protein>
    <submittedName>
        <fullName evidence="1">Uncharacterized protein</fullName>
    </submittedName>
</protein>
<dbReference type="EMBL" id="HAEC01010866">
    <property type="protein sequence ID" value="SBQ79082.1"/>
    <property type="molecule type" value="Transcribed_RNA"/>
</dbReference>
<feature type="non-terminal residue" evidence="1">
    <location>
        <position position="1"/>
    </location>
</feature>
<dbReference type="AlphaFoldDB" id="A0A1A8H6Y7"/>
<reference evidence="1" key="2">
    <citation type="submission" date="2016-06" db="EMBL/GenBank/DDBJ databases">
        <title>The genome of a short-lived fish provides insights into sex chromosome evolution and the genetic control of aging.</title>
        <authorList>
            <person name="Reichwald K."/>
            <person name="Felder M."/>
            <person name="Petzold A."/>
            <person name="Koch P."/>
            <person name="Groth M."/>
            <person name="Platzer M."/>
        </authorList>
    </citation>
    <scope>NUCLEOTIDE SEQUENCE</scope>
    <source>
        <tissue evidence="1">Brain</tissue>
    </source>
</reference>
<proteinExistence type="predicted"/>